<comment type="pathway">
    <text evidence="1">Cofactor biosynthesis; thiamine diphosphate biosynthesis.</text>
</comment>
<dbReference type="SUPFAM" id="SSF48613">
    <property type="entry name" value="Heme oxygenase-like"/>
    <property type="match status" value="1"/>
</dbReference>
<keyword evidence="1" id="KW-0378">Hydrolase</keyword>
<dbReference type="EMBL" id="RXOC01000004">
    <property type="protein sequence ID" value="RXF70680.1"/>
    <property type="molecule type" value="Genomic_DNA"/>
</dbReference>
<dbReference type="GO" id="GO:0009229">
    <property type="term" value="P:thiamine diphosphate biosynthetic process"/>
    <property type="evidence" value="ECO:0007669"/>
    <property type="project" value="UniProtKB-UniPathway"/>
</dbReference>
<dbReference type="InterPro" id="IPR016084">
    <property type="entry name" value="Haem_Oase-like_multi-hlx"/>
</dbReference>
<protein>
    <recommendedName>
        <fullName evidence="1">Aminopyrimidine aminohydrolase</fullName>
        <ecNumber evidence="1">3.5.99.2</ecNumber>
    </recommendedName>
</protein>
<dbReference type="InterPro" id="IPR027574">
    <property type="entry name" value="Thiaminase_II"/>
</dbReference>
<comment type="function">
    <text evidence="1">Catalyzes an amino-pyrimidine hydrolysis reaction at the C5' of the pyrimidine moiety of thiamine compounds, a reaction that is part of a thiamine salvage pathway.</text>
</comment>
<dbReference type="NCBIfam" id="TIGR04306">
    <property type="entry name" value="salvage_TenA"/>
    <property type="match status" value="1"/>
</dbReference>
<proteinExistence type="inferred from homology"/>
<sequence>MNWTELTWQKSEGIYDRIVEMPFIKGLIDGTLPLDKFKFYIQQDSNYLAYFGRALSLIAARIPGEYVLDYIRFAEGAIVVENALHAGYFNEFGINGKAEISPACHHYISFLMSTAAVARVETAMAAVLPCFWIYKKVGDYIYQNQQRDDNPYKTWINTYAGEEFGALVQKALRICDEVAQRCTPAQQNEMTEAFLTASRLEWLFWDSAWRLEEWQPVV</sequence>
<dbReference type="PANTHER" id="PTHR43198:SF2">
    <property type="entry name" value="SI:CH1073-67J19.1-RELATED"/>
    <property type="match status" value="1"/>
</dbReference>
<evidence type="ECO:0000313" key="3">
    <source>
        <dbReference type="EMBL" id="RXF70680.1"/>
    </source>
</evidence>
<comment type="caution">
    <text evidence="3">The sequence shown here is derived from an EMBL/GenBank/DDBJ whole genome shotgun (WGS) entry which is preliminary data.</text>
</comment>
<dbReference type="Proteomes" id="UP000290848">
    <property type="component" value="Unassembled WGS sequence"/>
</dbReference>
<comment type="catalytic activity">
    <reaction evidence="1">
        <text>4-amino-5-aminomethyl-2-methylpyrimidine + H2O = 4-amino-5-hydroxymethyl-2-methylpyrimidine + NH4(+)</text>
        <dbReference type="Rhea" id="RHEA:31799"/>
        <dbReference type="ChEBI" id="CHEBI:15377"/>
        <dbReference type="ChEBI" id="CHEBI:16892"/>
        <dbReference type="ChEBI" id="CHEBI:28938"/>
        <dbReference type="ChEBI" id="CHEBI:63416"/>
        <dbReference type="EC" id="3.5.99.2"/>
    </reaction>
</comment>
<dbReference type="InterPro" id="IPR004305">
    <property type="entry name" value="Thiaminase-2/PQQC"/>
</dbReference>
<dbReference type="CDD" id="cd19365">
    <property type="entry name" value="TenA_C-like"/>
    <property type="match status" value="1"/>
</dbReference>
<accession>A0A4Q0MBI6</accession>
<dbReference type="GO" id="GO:0009228">
    <property type="term" value="P:thiamine biosynthetic process"/>
    <property type="evidence" value="ECO:0007669"/>
    <property type="project" value="UniProtKB-KW"/>
</dbReference>
<organism evidence="3 4">
    <name type="scientific">Arcticibacter tournemirensis</name>
    <dbReference type="NCBI Taxonomy" id="699437"/>
    <lineage>
        <taxon>Bacteria</taxon>
        <taxon>Pseudomonadati</taxon>
        <taxon>Bacteroidota</taxon>
        <taxon>Sphingobacteriia</taxon>
        <taxon>Sphingobacteriales</taxon>
        <taxon>Sphingobacteriaceae</taxon>
        <taxon>Arcticibacter</taxon>
    </lineage>
</organism>
<feature type="domain" description="Thiaminase-2/PQQC" evidence="2">
    <location>
        <begin position="8"/>
        <end position="210"/>
    </location>
</feature>
<gene>
    <name evidence="3" type="primary">tenA</name>
    <name evidence="3" type="ORF">EKH83_08560</name>
</gene>
<dbReference type="RefSeq" id="WP_128768985.1">
    <property type="nucleotide sequence ID" value="NZ_RXOC01000004.1"/>
</dbReference>
<dbReference type="EC" id="3.5.99.2" evidence="1"/>
<comment type="catalytic activity">
    <reaction evidence="1">
        <text>thiamine + H2O = 5-(2-hydroxyethyl)-4-methylthiazole + 4-amino-5-hydroxymethyl-2-methylpyrimidine + H(+)</text>
        <dbReference type="Rhea" id="RHEA:17509"/>
        <dbReference type="ChEBI" id="CHEBI:15377"/>
        <dbReference type="ChEBI" id="CHEBI:15378"/>
        <dbReference type="ChEBI" id="CHEBI:16892"/>
        <dbReference type="ChEBI" id="CHEBI:17957"/>
        <dbReference type="ChEBI" id="CHEBI:18385"/>
        <dbReference type="EC" id="3.5.99.2"/>
    </reaction>
</comment>
<evidence type="ECO:0000259" key="2">
    <source>
        <dbReference type="Pfam" id="PF03070"/>
    </source>
</evidence>
<evidence type="ECO:0000313" key="4">
    <source>
        <dbReference type="Proteomes" id="UP000290848"/>
    </source>
</evidence>
<reference evidence="3 4" key="1">
    <citation type="submission" date="2018-12" db="EMBL/GenBank/DDBJ databases">
        <title>The Draft Genome Sequence of the Soil Bacterium Pedobacter tournemirensis R1.</title>
        <authorList>
            <person name="He J."/>
        </authorList>
    </citation>
    <scope>NUCLEOTIDE SEQUENCE [LARGE SCALE GENOMIC DNA]</scope>
    <source>
        <strain evidence="3 4">R1</strain>
    </source>
</reference>
<dbReference type="UniPathway" id="UPA00060"/>
<evidence type="ECO:0000256" key="1">
    <source>
        <dbReference type="RuleBase" id="RU363093"/>
    </source>
</evidence>
<keyword evidence="1" id="KW-0784">Thiamine biosynthesis</keyword>
<dbReference type="InterPro" id="IPR050967">
    <property type="entry name" value="Thiamine_Salvage_TenA"/>
</dbReference>
<dbReference type="Pfam" id="PF03070">
    <property type="entry name" value="TENA_THI-4"/>
    <property type="match status" value="1"/>
</dbReference>
<dbReference type="GO" id="GO:0050334">
    <property type="term" value="F:thiaminase activity"/>
    <property type="evidence" value="ECO:0007669"/>
    <property type="project" value="UniProtKB-EC"/>
</dbReference>
<comment type="similarity">
    <text evidence="1">Belongs to the TenA family.</text>
</comment>
<dbReference type="Gene3D" id="1.20.910.10">
    <property type="entry name" value="Heme oxygenase-like"/>
    <property type="match status" value="1"/>
</dbReference>
<dbReference type="AlphaFoldDB" id="A0A4Q0MBI6"/>
<name>A0A4Q0MBI6_9SPHI</name>
<dbReference type="GO" id="GO:0005829">
    <property type="term" value="C:cytosol"/>
    <property type="evidence" value="ECO:0007669"/>
    <property type="project" value="TreeGrafter"/>
</dbReference>
<dbReference type="PANTHER" id="PTHR43198">
    <property type="entry name" value="BIFUNCTIONAL TH2 PROTEIN"/>
    <property type="match status" value="1"/>
</dbReference>